<keyword evidence="1" id="KW-0175">Coiled coil</keyword>
<comment type="caution">
    <text evidence="2">The sequence shown here is derived from an EMBL/GenBank/DDBJ whole genome shotgun (WGS) entry which is preliminary data.</text>
</comment>
<sequence>MKFIRYAAHKVCRSNSYPMEDIMLGGSRIMERSNLKTLGLDRETIEQIMAREKFDIEKEKRKLKETEDVLEELKTKLSLEREVENLREAQAIYLDILKLAANS</sequence>
<organism evidence="2 3">
    <name type="scientific">Faecalicatena faecalis</name>
    <dbReference type="NCBI Taxonomy" id="2726362"/>
    <lineage>
        <taxon>Bacteria</taxon>
        <taxon>Bacillati</taxon>
        <taxon>Bacillota</taxon>
        <taxon>Clostridia</taxon>
        <taxon>Lachnospirales</taxon>
        <taxon>Lachnospiraceae</taxon>
        <taxon>Faecalicatena</taxon>
    </lineage>
</organism>
<proteinExistence type="predicted"/>
<evidence type="ECO:0000313" key="3">
    <source>
        <dbReference type="Proteomes" id="UP000723714"/>
    </source>
</evidence>
<gene>
    <name evidence="2" type="ORF">HGO97_012200</name>
</gene>
<dbReference type="RefSeq" id="WP_216242019.1">
    <property type="nucleotide sequence ID" value="NZ_JABACJ020000011.1"/>
</dbReference>
<dbReference type="Proteomes" id="UP000723714">
    <property type="component" value="Unassembled WGS sequence"/>
</dbReference>
<dbReference type="EMBL" id="JABACJ020000011">
    <property type="protein sequence ID" value="MBU3876566.1"/>
    <property type="molecule type" value="Genomic_DNA"/>
</dbReference>
<reference evidence="2 3" key="1">
    <citation type="submission" date="2021-06" db="EMBL/GenBank/DDBJ databases">
        <title>Faecalicatena sp. nov. isolated from porcine feces.</title>
        <authorList>
            <person name="Oh B.S."/>
            <person name="Lee J.H."/>
        </authorList>
    </citation>
    <scope>NUCLEOTIDE SEQUENCE [LARGE SCALE GENOMIC DNA]</scope>
    <source>
        <strain evidence="2 3">AGMB00832</strain>
    </source>
</reference>
<evidence type="ECO:0000256" key="1">
    <source>
        <dbReference type="SAM" id="Coils"/>
    </source>
</evidence>
<keyword evidence="3" id="KW-1185">Reference proteome</keyword>
<name>A0ABS6D5Z8_9FIRM</name>
<accession>A0ABS6D5Z8</accession>
<evidence type="ECO:0000313" key="2">
    <source>
        <dbReference type="EMBL" id="MBU3876566.1"/>
    </source>
</evidence>
<feature type="coiled-coil region" evidence="1">
    <location>
        <begin position="49"/>
        <end position="89"/>
    </location>
</feature>
<protein>
    <submittedName>
        <fullName evidence="2">Uncharacterized protein</fullName>
    </submittedName>
</protein>